<reference evidence="1 2" key="1">
    <citation type="submission" date="2024-12" db="EMBL/GenBank/DDBJ databases">
        <title>Pseudomonas species isolated from Lotus nodules promote plant growth.</title>
        <authorList>
            <person name="Yu Y.-H."/>
            <person name="Kurtenbach J."/>
            <person name="Crosbie D."/>
            <person name="Brachmann A."/>
            <person name="Marin M."/>
        </authorList>
    </citation>
    <scope>NUCLEOTIDE SEQUENCE [LARGE SCALE GENOMIC DNA]</scope>
    <source>
        <strain evidence="1 2">PLb12A</strain>
    </source>
</reference>
<protein>
    <submittedName>
        <fullName evidence="1">Uncharacterized protein</fullName>
    </submittedName>
</protein>
<evidence type="ECO:0000313" key="2">
    <source>
        <dbReference type="Proteomes" id="UP001631987"/>
    </source>
</evidence>
<dbReference type="Proteomes" id="UP001631987">
    <property type="component" value="Unassembled WGS sequence"/>
</dbReference>
<name>A0ABW9HAN1_9PSED</name>
<dbReference type="EMBL" id="JBJVNW010000006">
    <property type="protein sequence ID" value="MFM9518146.1"/>
    <property type="molecule type" value="Genomic_DNA"/>
</dbReference>
<comment type="caution">
    <text evidence="1">The sequence shown here is derived from an EMBL/GenBank/DDBJ whole genome shotgun (WGS) entry which is preliminary data.</text>
</comment>
<dbReference type="RefSeq" id="WP_409078630.1">
    <property type="nucleotide sequence ID" value="NZ_CP178857.1"/>
</dbReference>
<accession>A0ABW9HAN1</accession>
<sequence>MARAKSQEDRVTEGSADRKKQCFVVTPIGGAASDTRRATDGLISSVLKPVLTELGYDVHVAHEISLTGSITRQVVQHLLDDDLVIANLTSLNPNVMYELAVRHCVGKPVVTIAENGTNLPFDIAEERTIFFANDMRGVVELISSLRQVISANEEKPIVDNPVLRVREHKVLVESLDQGDANEILASRLDSIEELLVGLVNTKRFSNSGVSSNSGWITTPSAPPPPPLVTTYVSVVGGQEGIDEFAMLLSKQNGVAQVNINSPSRREGTDYQFGLAVKAVAPISEDMVVNLASKADVRATVVF</sequence>
<gene>
    <name evidence="1" type="ORF">ACKKH4_12935</name>
</gene>
<dbReference type="Gene3D" id="3.40.50.450">
    <property type="match status" value="1"/>
</dbReference>
<keyword evidence="2" id="KW-1185">Reference proteome</keyword>
<organism evidence="1 2">
    <name type="scientific">Pseudomonas monachiensis</name>
    <dbReference type="NCBI Taxonomy" id="3060212"/>
    <lineage>
        <taxon>Bacteria</taxon>
        <taxon>Pseudomonadati</taxon>
        <taxon>Pseudomonadota</taxon>
        <taxon>Gammaproteobacteria</taxon>
        <taxon>Pseudomonadales</taxon>
        <taxon>Pseudomonadaceae</taxon>
        <taxon>Pseudomonas</taxon>
    </lineage>
</organism>
<evidence type="ECO:0000313" key="1">
    <source>
        <dbReference type="EMBL" id="MFM9518146.1"/>
    </source>
</evidence>
<proteinExistence type="predicted"/>